<dbReference type="Proteomes" id="UP000685013">
    <property type="component" value="Chromosome 4"/>
</dbReference>
<name>A0AAV6NPN5_9ROSI</name>
<feature type="compositionally biased region" description="Basic residues" evidence="1">
    <location>
        <begin position="223"/>
        <end position="233"/>
    </location>
</feature>
<reference evidence="2 3" key="1">
    <citation type="journal article" date="2021" name="Hortic Res">
        <title>The domestication of Cucurbita argyrosperma as revealed by the genome of its wild relative.</title>
        <authorList>
            <person name="Barrera-Redondo J."/>
            <person name="Sanchez-de la Vega G."/>
            <person name="Aguirre-Liguori J.A."/>
            <person name="Castellanos-Morales G."/>
            <person name="Gutierrez-Guerrero Y.T."/>
            <person name="Aguirre-Dugua X."/>
            <person name="Aguirre-Planter E."/>
            <person name="Tenaillon M.I."/>
            <person name="Lira-Saade R."/>
            <person name="Eguiarte L.E."/>
        </authorList>
    </citation>
    <scope>NUCLEOTIDE SEQUENCE [LARGE SCALE GENOMIC DNA]</scope>
    <source>
        <strain evidence="2">JBR-2021</strain>
    </source>
</reference>
<organism evidence="2 3">
    <name type="scientific">Cucurbita argyrosperma subsp. sororia</name>
    <dbReference type="NCBI Taxonomy" id="37648"/>
    <lineage>
        <taxon>Eukaryota</taxon>
        <taxon>Viridiplantae</taxon>
        <taxon>Streptophyta</taxon>
        <taxon>Embryophyta</taxon>
        <taxon>Tracheophyta</taxon>
        <taxon>Spermatophyta</taxon>
        <taxon>Magnoliopsida</taxon>
        <taxon>eudicotyledons</taxon>
        <taxon>Gunneridae</taxon>
        <taxon>Pentapetalae</taxon>
        <taxon>rosids</taxon>
        <taxon>fabids</taxon>
        <taxon>Cucurbitales</taxon>
        <taxon>Cucurbitaceae</taxon>
        <taxon>Cucurbiteae</taxon>
        <taxon>Cucurbita</taxon>
    </lineage>
</organism>
<dbReference type="EMBL" id="JAGKQH010000004">
    <property type="protein sequence ID" value="KAG6600104.1"/>
    <property type="molecule type" value="Genomic_DNA"/>
</dbReference>
<feature type="non-terminal residue" evidence="2">
    <location>
        <position position="1"/>
    </location>
</feature>
<protein>
    <submittedName>
        <fullName evidence="2">Uncharacterized protein</fullName>
    </submittedName>
</protein>
<feature type="region of interest" description="Disordered" evidence="1">
    <location>
        <begin position="209"/>
        <end position="246"/>
    </location>
</feature>
<proteinExistence type="predicted"/>
<keyword evidence="3" id="KW-1185">Reference proteome</keyword>
<accession>A0AAV6NPN5</accession>
<dbReference type="AlphaFoldDB" id="A0AAV6NPN5"/>
<comment type="caution">
    <text evidence="2">The sequence shown here is derived from an EMBL/GenBank/DDBJ whole genome shotgun (WGS) entry which is preliminary data.</text>
</comment>
<sequence>MFDTITINGCDTTMHLFTVTNREESCVAWTGAYVLFYNEFKSGSHGALRVASSRKQVVSARCDAQRGSADCFISMQINANKLACCCCILATSALAFASCACNSLTCVCSWQIAPALPYTGSRTLAFASYTMLLTASVLWHSGSSCVIYKPRHGFEQEGENKYKKEILWAYLQELDDIASSKHSMSNGEFEGLRRRKIRSQNALLDAAAPEDLAGGAGAENHRDRRRRLLRSGRRHEVGGGGGGGGR</sequence>
<evidence type="ECO:0000313" key="3">
    <source>
        <dbReference type="Proteomes" id="UP000685013"/>
    </source>
</evidence>
<evidence type="ECO:0000256" key="1">
    <source>
        <dbReference type="SAM" id="MobiDB-lite"/>
    </source>
</evidence>
<evidence type="ECO:0000313" key="2">
    <source>
        <dbReference type="EMBL" id="KAG6600104.1"/>
    </source>
</evidence>
<gene>
    <name evidence="2" type="ORF">SDJN03_05337</name>
</gene>